<evidence type="ECO:0000259" key="8">
    <source>
        <dbReference type="PROSITE" id="PS50102"/>
    </source>
</evidence>
<evidence type="ECO:0000256" key="6">
    <source>
        <dbReference type="PROSITE-ProRule" id="PRU00176"/>
    </source>
</evidence>
<comment type="subcellular location">
    <subcellularLocation>
        <location evidence="1">Nucleus</location>
    </subcellularLocation>
</comment>
<feature type="compositionally biased region" description="Pro residues" evidence="7">
    <location>
        <begin position="54"/>
        <end position="100"/>
    </location>
</feature>
<feature type="region of interest" description="Disordered" evidence="7">
    <location>
        <begin position="292"/>
        <end position="320"/>
    </location>
</feature>
<evidence type="ECO:0000256" key="7">
    <source>
        <dbReference type="SAM" id="MobiDB-lite"/>
    </source>
</evidence>
<dbReference type="GO" id="GO:0005634">
    <property type="term" value="C:nucleus"/>
    <property type="evidence" value="ECO:0007669"/>
    <property type="project" value="UniProtKB-SubCell"/>
</dbReference>
<dbReference type="STRING" id="77586.A0A0D9VVT0"/>
<proteinExistence type="inferred from homology"/>
<dbReference type="PANTHER" id="PTHR47640:SF77">
    <property type="entry name" value="OS03G0569900 PROTEIN"/>
    <property type="match status" value="1"/>
</dbReference>
<feature type="region of interest" description="Disordered" evidence="7">
    <location>
        <begin position="386"/>
        <end position="409"/>
    </location>
</feature>
<dbReference type="Gene3D" id="3.30.70.330">
    <property type="match status" value="3"/>
</dbReference>
<keyword evidence="3 6" id="KW-0694">RNA-binding</keyword>
<dbReference type="Gramene" id="LPERR03G19900.2">
    <property type="protein sequence ID" value="LPERR03G19900.2"/>
    <property type="gene ID" value="LPERR03G19900"/>
</dbReference>
<name>A0A0D9VVT0_9ORYZ</name>
<sequence>MIVDPCLGQLSTVKPAKPLPCLSLRSSHPRGRAAAAAPPFLLLSPRLAPTPMMQPPPQQWAMGPPPPRYFQGGPPPPPHYFQGPPPPAAMWGQPPPPPQAAAPAPAAGGGGAGGDEGVKTLWIGDLQYWMDESYLYNCFSQAGEVTTAKIIRNKQTGQPEGYGFIEFGSHAIAEQVLQGYNGQMMPNGTQVFKLNWATSGGAADKRGDDGSGHTIFVGDLASDVTDVILQDTFKSHYPSVKGAKVVIDRSTGRSKGYGFVEFGDSDEQTRAMTEMNGQYCSSRPMRIGAASNKKNIGGQQQPSAMYQNTQGTDSDSDPNNTTVFVGGLDPSVTDEVLKQTFSPYGELVYVKIPVGKRCGFVQYSNRASAEEAIRVLNGSQLGGQSVRLSWGRSPGNKQPQQDQNQWNGGYYGYPPQGYNPYGYSRPSQDPAMYAYAAYPGYGNYQQAPPQQPPQQVKAFLHFTLDMELMLITDKVTILCFLILFCSKS</sequence>
<reference evidence="9 10" key="1">
    <citation type="submission" date="2012-08" db="EMBL/GenBank/DDBJ databases">
        <title>Oryza genome evolution.</title>
        <authorList>
            <person name="Wing R.A."/>
        </authorList>
    </citation>
    <scope>NUCLEOTIDE SEQUENCE</scope>
</reference>
<comment type="similarity">
    <text evidence="5">Belongs to the polyadenylate-binding RBP45 family.</text>
</comment>
<feature type="region of interest" description="Disordered" evidence="7">
    <location>
        <begin position="54"/>
        <end position="113"/>
    </location>
</feature>
<reference evidence="10" key="2">
    <citation type="submission" date="2013-12" db="EMBL/GenBank/DDBJ databases">
        <authorList>
            <person name="Yu Y."/>
            <person name="Lee S."/>
            <person name="de Baynast K."/>
            <person name="Wissotski M."/>
            <person name="Liu L."/>
            <person name="Talag J."/>
            <person name="Goicoechea J."/>
            <person name="Angelova A."/>
            <person name="Jetty R."/>
            <person name="Kudrna D."/>
            <person name="Golser W."/>
            <person name="Rivera L."/>
            <person name="Zhang J."/>
            <person name="Wing R."/>
        </authorList>
    </citation>
    <scope>NUCLEOTIDE SEQUENCE</scope>
</reference>
<dbReference type="Proteomes" id="UP000032180">
    <property type="component" value="Chromosome 3"/>
</dbReference>
<dbReference type="CDD" id="cd12346">
    <property type="entry name" value="RRM3_NGR1_NAM8_like"/>
    <property type="match status" value="1"/>
</dbReference>
<dbReference type="FunFam" id="3.30.70.330:FF:000236">
    <property type="entry name" value="Polyadenylate-binding protein RBP45C"/>
    <property type="match status" value="1"/>
</dbReference>
<evidence type="ECO:0000313" key="9">
    <source>
        <dbReference type="EnsemblPlants" id="LPERR03G19900.2"/>
    </source>
</evidence>
<dbReference type="eggNOG" id="KOG0118">
    <property type="taxonomic scope" value="Eukaryota"/>
</dbReference>
<organism evidence="9 10">
    <name type="scientific">Leersia perrieri</name>
    <dbReference type="NCBI Taxonomy" id="77586"/>
    <lineage>
        <taxon>Eukaryota</taxon>
        <taxon>Viridiplantae</taxon>
        <taxon>Streptophyta</taxon>
        <taxon>Embryophyta</taxon>
        <taxon>Tracheophyta</taxon>
        <taxon>Spermatophyta</taxon>
        <taxon>Magnoliopsida</taxon>
        <taxon>Liliopsida</taxon>
        <taxon>Poales</taxon>
        <taxon>Poaceae</taxon>
        <taxon>BOP clade</taxon>
        <taxon>Oryzoideae</taxon>
        <taxon>Oryzeae</taxon>
        <taxon>Oryzinae</taxon>
        <taxon>Leersia</taxon>
    </lineage>
</organism>
<dbReference type="PROSITE" id="PS50102">
    <property type="entry name" value="RRM"/>
    <property type="match status" value="3"/>
</dbReference>
<dbReference type="GO" id="GO:0003729">
    <property type="term" value="F:mRNA binding"/>
    <property type="evidence" value="ECO:0007669"/>
    <property type="project" value="InterPro"/>
</dbReference>
<dbReference type="Pfam" id="PF00076">
    <property type="entry name" value="RRM_1"/>
    <property type="match status" value="3"/>
</dbReference>
<feature type="domain" description="RRM" evidence="8">
    <location>
        <begin position="213"/>
        <end position="292"/>
    </location>
</feature>
<dbReference type="FunFam" id="3.30.70.330:FF:000451">
    <property type="entry name" value="Polyadenylate-binding protein RBP45C"/>
    <property type="match status" value="1"/>
</dbReference>
<evidence type="ECO:0000256" key="4">
    <source>
        <dbReference type="ARBA" id="ARBA00023242"/>
    </source>
</evidence>
<dbReference type="InterPro" id="IPR012677">
    <property type="entry name" value="Nucleotide-bd_a/b_plait_sf"/>
</dbReference>
<evidence type="ECO:0000313" key="10">
    <source>
        <dbReference type="Proteomes" id="UP000032180"/>
    </source>
</evidence>
<evidence type="ECO:0000256" key="1">
    <source>
        <dbReference type="ARBA" id="ARBA00004123"/>
    </source>
</evidence>
<dbReference type="InterPro" id="IPR035979">
    <property type="entry name" value="RBD_domain_sf"/>
</dbReference>
<evidence type="ECO:0000256" key="5">
    <source>
        <dbReference type="ARBA" id="ARBA00061708"/>
    </source>
</evidence>
<dbReference type="CDD" id="cd12344">
    <property type="entry name" value="RRM1_SECp43_like"/>
    <property type="match status" value="1"/>
</dbReference>
<dbReference type="SMART" id="SM00360">
    <property type="entry name" value="RRM"/>
    <property type="match status" value="3"/>
</dbReference>
<keyword evidence="4" id="KW-0539">Nucleus</keyword>
<dbReference type="AlphaFoldDB" id="A0A0D9VVT0"/>
<evidence type="ECO:0000256" key="3">
    <source>
        <dbReference type="ARBA" id="ARBA00022884"/>
    </source>
</evidence>
<feature type="domain" description="RRM" evidence="8">
    <location>
        <begin position="119"/>
        <end position="199"/>
    </location>
</feature>
<protein>
    <recommendedName>
        <fullName evidence="8">RRM domain-containing protein</fullName>
    </recommendedName>
</protein>
<accession>A0A0D9VVT0</accession>
<keyword evidence="2" id="KW-0677">Repeat</keyword>
<dbReference type="CDD" id="cd12345">
    <property type="entry name" value="RRM2_SECp43_like"/>
    <property type="match status" value="1"/>
</dbReference>
<dbReference type="PANTHER" id="PTHR47640">
    <property type="entry name" value="TRNA SELENOCYSTEINE 1-ASSOCIATED PROTEIN 1-RELATED-RELATED"/>
    <property type="match status" value="1"/>
</dbReference>
<evidence type="ECO:0000256" key="2">
    <source>
        <dbReference type="ARBA" id="ARBA00022737"/>
    </source>
</evidence>
<dbReference type="EnsemblPlants" id="LPERR03G19900.2">
    <property type="protein sequence ID" value="LPERR03G19900.2"/>
    <property type="gene ID" value="LPERR03G19900"/>
</dbReference>
<dbReference type="GO" id="GO:0005829">
    <property type="term" value="C:cytosol"/>
    <property type="evidence" value="ECO:0007669"/>
    <property type="project" value="TreeGrafter"/>
</dbReference>
<dbReference type="InterPro" id="IPR050825">
    <property type="entry name" value="RBM42_RBP45_47-like"/>
</dbReference>
<reference evidence="9" key="3">
    <citation type="submission" date="2015-04" db="UniProtKB">
        <authorList>
            <consortium name="EnsemblPlants"/>
        </authorList>
    </citation>
    <scope>IDENTIFICATION</scope>
</reference>
<keyword evidence="10" id="KW-1185">Reference proteome</keyword>
<feature type="domain" description="RRM" evidence="8">
    <location>
        <begin position="321"/>
        <end position="393"/>
    </location>
</feature>
<dbReference type="InterPro" id="IPR000504">
    <property type="entry name" value="RRM_dom"/>
</dbReference>
<feature type="compositionally biased region" description="Low complexity" evidence="7">
    <location>
        <begin position="400"/>
        <end position="409"/>
    </location>
</feature>
<dbReference type="SUPFAM" id="SSF54928">
    <property type="entry name" value="RNA-binding domain, RBD"/>
    <property type="match status" value="2"/>
</dbReference>
<dbReference type="FunFam" id="3.30.70.330:FF:000103">
    <property type="entry name" value="Polyadenylate-binding protein RBP47B"/>
    <property type="match status" value="1"/>
</dbReference>